<accession>A0ABQ7Q1N3</accession>
<evidence type="ECO:0000313" key="3">
    <source>
        <dbReference type="Proteomes" id="UP000823941"/>
    </source>
</evidence>
<comment type="caution">
    <text evidence="2">The sequence shown here is derived from an EMBL/GenBank/DDBJ whole genome shotgun (WGS) entry which is preliminary data.</text>
</comment>
<dbReference type="EMBL" id="JAHIBW010000024">
    <property type="protein sequence ID" value="KAG7298650.1"/>
    <property type="molecule type" value="Genomic_DNA"/>
</dbReference>
<proteinExistence type="predicted"/>
<protein>
    <submittedName>
        <fullName evidence="2">Uncharacterized protein</fullName>
    </submittedName>
</protein>
<organism evidence="2 3">
    <name type="scientific">Plutella xylostella</name>
    <name type="common">Diamondback moth</name>
    <name type="synonym">Plutella maculipennis</name>
    <dbReference type="NCBI Taxonomy" id="51655"/>
    <lineage>
        <taxon>Eukaryota</taxon>
        <taxon>Metazoa</taxon>
        <taxon>Ecdysozoa</taxon>
        <taxon>Arthropoda</taxon>
        <taxon>Hexapoda</taxon>
        <taxon>Insecta</taxon>
        <taxon>Pterygota</taxon>
        <taxon>Neoptera</taxon>
        <taxon>Endopterygota</taxon>
        <taxon>Lepidoptera</taxon>
        <taxon>Glossata</taxon>
        <taxon>Ditrysia</taxon>
        <taxon>Yponomeutoidea</taxon>
        <taxon>Plutellidae</taxon>
        <taxon>Plutella</taxon>
    </lineage>
</organism>
<gene>
    <name evidence="2" type="ORF">JYU34_018304</name>
</gene>
<sequence>MQMLGDALHARTPQRPPAACQANPPNPFLRPFSNCRVNYFGPMVLRRHRHEKRWSACFAYIYTAWELNQETLHHWMEWYFIPTGALNQGVEPAGSASPAPTAVNQQFLKVKLLQTLPEEAEHSDSSRPLTH</sequence>
<name>A0ABQ7Q1N3_PLUXY</name>
<evidence type="ECO:0000256" key="1">
    <source>
        <dbReference type="SAM" id="MobiDB-lite"/>
    </source>
</evidence>
<reference evidence="2 3" key="1">
    <citation type="submission" date="2021-06" db="EMBL/GenBank/DDBJ databases">
        <title>A haploid diamondback moth (Plutella xylostella L.) genome assembly resolves 31 chromosomes and identifies a diamide resistance mutation.</title>
        <authorList>
            <person name="Ward C.M."/>
            <person name="Perry K.D."/>
            <person name="Baker G."/>
            <person name="Powis K."/>
            <person name="Heckel D.G."/>
            <person name="Baxter S.W."/>
        </authorList>
    </citation>
    <scope>NUCLEOTIDE SEQUENCE [LARGE SCALE GENOMIC DNA]</scope>
    <source>
        <strain evidence="2 3">LV</strain>
        <tissue evidence="2">Single pupa</tissue>
    </source>
</reference>
<dbReference type="Proteomes" id="UP000823941">
    <property type="component" value="Chromosome 24"/>
</dbReference>
<keyword evidence="3" id="KW-1185">Reference proteome</keyword>
<evidence type="ECO:0000313" key="2">
    <source>
        <dbReference type="EMBL" id="KAG7298650.1"/>
    </source>
</evidence>
<feature type="region of interest" description="Disordered" evidence="1">
    <location>
        <begin position="1"/>
        <end position="25"/>
    </location>
</feature>